<accession>A0A5J4WU61</accession>
<gene>
    <name evidence="1" type="ORF">EZS28_005980</name>
</gene>
<dbReference type="AlphaFoldDB" id="A0A5J4WU61"/>
<evidence type="ECO:0000313" key="2">
    <source>
        <dbReference type="Proteomes" id="UP000324800"/>
    </source>
</evidence>
<dbReference type="Proteomes" id="UP000324800">
    <property type="component" value="Unassembled WGS sequence"/>
</dbReference>
<evidence type="ECO:0000313" key="1">
    <source>
        <dbReference type="EMBL" id="KAA6398490.1"/>
    </source>
</evidence>
<dbReference type="EMBL" id="SNRW01000944">
    <property type="protein sequence ID" value="KAA6398490.1"/>
    <property type="molecule type" value="Genomic_DNA"/>
</dbReference>
<reference evidence="1 2" key="1">
    <citation type="submission" date="2019-03" db="EMBL/GenBank/DDBJ databases">
        <title>Single cell metagenomics reveals metabolic interactions within the superorganism composed of flagellate Streblomastix strix and complex community of Bacteroidetes bacteria on its surface.</title>
        <authorList>
            <person name="Treitli S.C."/>
            <person name="Kolisko M."/>
            <person name="Husnik F."/>
            <person name="Keeling P."/>
            <person name="Hampl V."/>
        </authorList>
    </citation>
    <scope>NUCLEOTIDE SEQUENCE [LARGE SCALE GENOMIC DNA]</scope>
    <source>
        <strain evidence="1">ST1C</strain>
    </source>
</reference>
<organism evidence="1 2">
    <name type="scientific">Streblomastix strix</name>
    <dbReference type="NCBI Taxonomy" id="222440"/>
    <lineage>
        <taxon>Eukaryota</taxon>
        <taxon>Metamonada</taxon>
        <taxon>Preaxostyla</taxon>
        <taxon>Oxymonadida</taxon>
        <taxon>Streblomastigidae</taxon>
        <taxon>Streblomastix</taxon>
    </lineage>
</organism>
<sequence>MAITKVLMESACPSVEEPYPKRLINRISHLDVMEATKIVLKGAGASWKENTYLNNLENTNIHKKMVMNYVENQKFKEELRIELELGVIKQVPENKITHFNPTNVSPKKRTK</sequence>
<comment type="caution">
    <text evidence="1">The sequence shown here is derived from an EMBL/GenBank/DDBJ whole genome shotgun (WGS) entry which is preliminary data.</text>
</comment>
<proteinExistence type="predicted"/>
<name>A0A5J4WU61_9EUKA</name>
<protein>
    <submittedName>
        <fullName evidence="1">Uncharacterized protein</fullName>
    </submittedName>
</protein>